<evidence type="ECO:0000313" key="3">
    <source>
        <dbReference type="EMBL" id="RZT87553.1"/>
    </source>
</evidence>
<dbReference type="OrthoDB" id="3701112at2"/>
<keyword evidence="4" id="KW-1185">Reference proteome</keyword>
<feature type="domain" description="HNH nuclease" evidence="2">
    <location>
        <begin position="61"/>
        <end position="105"/>
    </location>
</feature>
<gene>
    <name evidence="3" type="ORF">EV383_4478</name>
</gene>
<dbReference type="GO" id="GO:0004519">
    <property type="term" value="F:endonuclease activity"/>
    <property type="evidence" value="ECO:0007669"/>
    <property type="project" value="UniProtKB-KW"/>
</dbReference>
<dbReference type="AlphaFoldDB" id="A0A4Q7V499"/>
<keyword evidence="3" id="KW-0255">Endonuclease</keyword>
<dbReference type="EMBL" id="SHKL01000001">
    <property type="protein sequence ID" value="RZT87553.1"/>
    <property type="molecule type" value="Genomic_DNA"/>
</dbReference>
<reference evidence="3 4" key="1">
    <citation type="submission" date="2019-02" db="EMBL/GenBank/DDBJ databases">
        <title>Sequencing the genomes of 1000 actinobacteria strains.</title>
        <authorList>
            <person name="Klenk H.-P."/>
        </authorList>
    </citation>
    <scope>NUCLEOTIDE SEQUENCE [LARGE SCALE GENOMIC DNA]</scope>
    <source>
        <strain evidence="3 4">DSM 45779</strain>
    </source>
</reference>
<dbReference type="Gene3D" id="3.90.75.10">
    <property type="entry name" value="Homing Intron 3 (I-ppo) Encoded Endonuclease, Chain A"/>
    <property type="match status" value="1"/>
</dbReference>
<protein>
    <submittedName>
        <fullName evidence="3">HNH endonuclease</fullName>
    </submittedName>
</protein>
<keyword evidence="3" id="KW-0540">Nuclease</keyword>
<evidence type="ECO:0000256" key="1">
    <source>
        <dbReference type="SAM" id="MobiDB-lite"/>
    </source>
</evidence>
<organism evidence="3 4">
    <name type="scientific">Pseudonocardia sediminis</name>
    <dbReference type="NCBI Taxonomy" id="1397368"/>
    <lineage>
        <taxon>Bacteria</taxon>
        <taxon>Bacillati</taxon>
        <taxon>Actinomycetota</taxon>
        <taxon>Actinomycetes</taxon>
        <taxon>Pseudonocardiales</taxon>
        <taxon>Pseudonocardiaceae</taxon>
        <taxon>Pseudonocardia</taxon>
    </lineage>
</organism>
<feature type="region of interest" description="Disordered" evidence="1">
    <location>
        <begin position="1"/>
        <end position="20"/>
    </location>
</feature>
<evidence type="ECO:0000313" key="4">
    <source>
        <dbReference type="Proteomes" id="UP000291591"/>
    </source>
</evidence>
<name>A0A4Q7V499_PSEST</name>
<dbReference type="SUPFAM" id="SSF54060">
    <property type="entry name" value="His-Me finger endonucleases"/>
    <property type="match status" value="1"/>
</dbReference>
<feature type="region of interest" description="Disordered" evidence="1">
    <location>
        <begin position="99"/>
        <end position="122"/>
    </location>
</feature>
<sequence length="163" mass="18332">MEDVRAVRKGDRNTQQTASQPMRYVRAPFWSKVGTGDSDACWPWLAGRVGSGYGTCGPGIYAHRVAYEISVGPIPDGLTIDHLCSNRICCNPSHLEPVTREENARRGEKNRRTRSGGRSLASRTECKNGHAYVEGSFRWSGTARVCRQCARDRRRTFRERTGR</sequence>
<accession>A0A4Q7V499</accession>
<feature type="compositionally biased region" description="Basic and acidic residues" evidence="1">
    <location>
        <begin position="1"/>
        <end position="12"/>
    </location>
</feature>
<dbReference type="InterPro" id="IPR044930">
    <property type="entry name" value="Homing_endonuclease_His-Me"/>
</dbReference>
<keyword evidence="3" id="KW-0378">Hydrolase</keyword>
<comment type="caution">
    <text evidence="3">The sequence shown here is derived from an EMBL/GenBank/DDBJ whole genome shotgun (WGS) entry which is preliminary data.</text>
</comment>
<dbReference type="InterPro" id="IPR044925">
    <property type="entry name" value="His-Me_finger_sf"/>
</dbReference>
<dbReference type="Proteomes" id="UP000291591">
    <property type="component" value="Unassembled WGS sequence"/>
</dbReference>
<proteinExistence type="predicted"/>
<dbReference type="RefSeq" id="WP_130294822.1">
    <property type="nucleotide sequence ID" value="NZ_SHKL01000001.1"/>
</dbReference>
<dbReference type="Pfam" id="PF13392">
    <property type="entry name" value="HNH_3"/>
    <property type="match status" value="1"/>
</dbReference>
<evidence type="ECO:0000259" key="2">
    <source>
        <dbReference type="Pfam" id="PF13392"/>
    </source>
</evidence>
<dbReference type="InterPro" id="IPR003615">
    <property type="entry name" value="HNH_nuc"/>
</dbReference>